<name>A0ABR3SH11_9PEZI</name>
<dbReference type="EMBL" id="JAJVDC020000176">
    <property type="protein sequence ID" value="KAL1620003.1"/>
    <property type="molecule type" value="Genomic_DNA"/>
</dbReference>
<dbReference type="InterPro" id="IPR032466">
    <property type="entry name" value="Metal_Hydrolase"/>
</dbReference>
<organism evidence="5 6">
    <name type="scientific">Neofusicoccum ribis</name>
    <dbReference type="NCBI Taxonomy" id="45134"/>
    <lineage>
        <taxon>Eukaryota</taxon>
        <taxon>Fungi</taxon>
        <taxon>Dikarya</taxon>
        <taxon>Ascomycota</taxon>
        <taxon>Pezizomycotina</taxon>
        <taxon>Dothideomycetes</taxon>
        <taxon>Dothideomycetes incertae sedis</taxon>
        <taxon>Botryosphaeriales</taxon>
        <taxon>Botryosphaeriaceae</taxon>
        <taxon>Neofusicoccum</taxon>
    </lineage>
</organism>
<comment type="caution">
    <text evidence="5">The sequence shown here is derived from an EMBL/GenBank/DDBJ whole genome shotgun (WGS) entry which is preliminary data.</text>
</comment>
<evidence type="ECO:0000256" key="3">
    <source>
        <dbReference type="ARBA" id="ARBA00022801"/>
    </source>
</evidence>
<comment type="cofactor">
    <cofactor evidence="1">
        <name>Zn(2+)</name>
        <dbReference type="ChEBI" id="CHEBI:29105"/>
    </cofactor>
</comment>
<evidence type="ECO:0000313" key="5">
    <source>
        <dbReference type="EMBL" id="KAL1620003.1"/>
    </source>
</evidence>
<evidence type="ECO:0000313" key="6">
    <source>
        <dbReference type="Proteomes" id="UP001521116"/>
    </source>
</evidence>
<accession>A0ABR3SH11</accession>
<dbReference type="Proteomes" id="UP001521116">
    <property type="component" value="Unassembled WGS sequence"/>
</dbReference>
<evidence type="ECO:0000259" key="4">
    <source>
        <dbReference type="Pfam" id="PF00962"/>
    </source>
</evidence>
<reference evidence="5 6" key="1">
    <citation type="submission" date="2024-02" db="EMBL/GenBank/DDBJ databases">
        <title>De novo assembly and annotation of 12 fungi associated with fruit tree decline syndrome in Ontario, Canada.</title>
        <authorList>
            <person name="Sulman M."/>
            <person name="Ellouze W."/>
            <person name="Ilyukhin E."/>
        </authorList>
    </citation>
    <scope>NUCLEOTIDE SEQUENCE [LARGE SCALE GENOMIC DNA]</scope>
    <source>
        <strain evidence="5 6">M1-105</strain>
    </source>
</reference>
<keyword evidence="2" id="KW-0479">Metal-binding</keyword>
<evidence type="ECO:0000256" key="2">
    <source>
        <dbReference type="ARBA" id="ARBA00022723"/>
    </source>
</evidence>
<dbReference type="PANTHER" id="PTHR11409">
    <property type="entry name" value="ADENOSINE DEAMINASE"/>
    <property type="match status" value="1"/>
</dbReference>
<dbReference type="Gene3D" id="3.20.20.140">
    <property type="entry name" value="Metal-dependent hydrolases"/>
    <property type="match status" value="1"/>
</dbReference>
<gene>
    <name evidence="5" type="ORF">SLS56_009847</name>
</gene>
<protein>
    <recommendedName>
        <fullName evidence="4">Adenosine deaminase domain-containing protein</fullName>
    </recommendedName>
</protein>
<dbReference type="PANTHER" id="PTHR11409:SF37">
    <property type="entry name" value="ADENOSINE DEAMINASE DOMAIN-CONTAINING PROTEIN"/>
    <property type="match status" value="1"/>
</dbReference>
<sequence length="502" mass="57608">MLELELSHHLSFLRRQLNCELRDQGRCLSNLQRIEQSQLFHLISDMPKGCKLHGNFNSELPVAYYVDIAVINDRMLISSSLALANGAAFEEAVLDFCVDPSGVAKSVNIFKPDYIAGRWMLLSEFCEKYPQHREINAKEWIVSRLVTQQDTRTWDRFNKLTASTKKFIIEENFRNYLPTIIKRAVSEGVMYLEMGMMLMNNNIPSNKPQKSGFSLEKEMRTIQEEVQLAREMYTGEDGKLQFFGIKVILCSPRSAALDVIERELKVGLKLLIEFTDLICGFDLVGCEDLGNSNAFYKEKLEQFADACDEHQVHLRFMFHAGETLDPAPSQRDSNIYQALEFQPEQLGHGIQIVKHPRLAVKARTATSKRNGRPVFFEICLVSNELLGLCDLVREHPYPKMLAAGLHCVLSSDNPAQFRETMTHNFVLAYIGWPKMTLSGLRQLAEWSIDASCLEEKEKEEARKDLEKQWKGWLERSLGKCAEWGSHQRSCNKLKKYGVEFTF</sequence>
<feature type="domain" description="Adenosine deaminase" evidence="4">
    <location>
        <begin position="141"/>
        <end position="465"/>
    </location>
</feature>
<keyword evidence="3" id="KW-0378">Hydrolase</keyword>
<dbReference type="InterPro" id="IPR001365">
    <property type="entry name" value="A_deaminase_dom"/>
</dbReference>
<dbReference type="Pfam" id="PF00962">
    <property type="entry name" value="A_deaminase"/>
    <property type="match status" value="1"/>
</dbReference>
<proteinExistence type="predicted"/>
<dbReference type="SUPFAM" id="SSF51556">
    <property type="entry name" value="Metallo-dependent hydrolases"/>
    <property type="match status" value="1"/>
</dbReference>
<dbReference type="InterPro" id="IPR006330">
    <property type="entry name" value="Ado/ade_deaminase"/>
</dbReference>
<keyword evidence="6" id="KW-1185">Reference proteome</keyword>
<evidence type="ECO:0000256" key="1">
    <source>
        <dbReference type="ARBA" id="ARBA00001947"/>
    </source>
</evidence>